<name>A0AAD9XH33_9ROSI</name>
<protein>
    <submittedName>
        <fullName evidence="1">Uncharacterized protein</fullName>
    </submittedName>
</protein>
<gene>
    <name evidence="1" type="ORF">Ddye_005665</name>
</gene>
<evidence type="ECO:0000313" key="2">
    <source>
        <dbReference type="Proteomes" id="UP001280121"/>
    </source>
</evidence>
<dbReference type="AlphaFoldDB" id="A0AAD9XH33"/>
<reference evidence="1" key="1">
    <citation type="journal article" date="2023" name="Plant J.">
        <title>Genome sequences and population genomics provide insights into the demographic history, inbreeding, and mutation load of two 'living fossil' tree species of Dipteronia.</title>
        <authorList>
            <person name="Feng Y."/>
            <person name="Comes H.P."/>
            <person name="Chen J."/>
            <person name="Zhu S."/>
            <person name="Lu R."/>
            <person name="Zhang X."/>
            <person name="Li P."/>
            <person name="Qiu J."/>
            <person name="Olsen K.M."/>
            <person name="Qiu Y."/>
        </authorList>
    </citation>
    <scope>NUCLEOTIDE SEQUENCE</scope>
    <source>
        <strain evidence="1">KIB01</strain>
    </source>
</reference>
<evidence type="ECO:0000313" key="1">
    <source>
        <dbReference type="EMBL" id="KAK2659132.1"/>
    </source>
</evidence>
<organism evidence="1 2">
    <name type="scientific">Dipteronia dyeriana</name>
    <dbReference type="NCBI Taxonomy" id="168575"/>
    <lineage>
        <taxon>Eukaryota</taxon>
        <taxon>Viridiplantae</taxon>
        <taxon>Streptophyta</taxon>
        <taxon>Embryophyta</taxon>
        <taxon>Tracheophyta</taxon>
        <taxon>Spermatophyta</taxon>
        <taxon>Magnoliopsida</taxon>
        <taxon>eudicotyledons</taxon>
        <taxon>Gunneridae</taxon>
        <taxon>Pentapetalae</taxon>
        <taxon>rosids</taxon>
        <taxon>malvids</taxon>
        <taxon>Sapindales</taxon>
        <taxon>Sapindaceae</taxon>
        <taxon>Hippocastanoideae</taxon>
        <taxon>Acereae</taxon>
        <taxon>Dipteronia</taxon>
    </lineage>
</organism>
<dbReference type="Proteomes" id="UP001280121">
    <property type="component" value="Unassembled WGS sequence"/>
</dbReference>
<proteinExistence type="predicted"/>
<sequence length="176" mass="19828">MEIDPVQDLHGRAFSSLRWSRETGLPQRFQASTGSISGFLFLVVLFRFDPSLEIEAKLKCVLFLRSTVKASRSLIHSSNITGLRPTLISFAGRPTFTILSNMRFRLSIGTNRLSTYDGFYHQCSHMPDFLRTEGVTCRSVALDNHRVVGVFGLSMALVDLLQGTMSETFENNVRDF</sequence>
<dbReference type="EMBL" id="JANJYI010000002">
    <property type="protein sequence ID" value="KAK2659132.1"/>
    <property type="molecule type" value="Genomic_DNA"/>
</dbReference>
<accession>A0AAD9XH33</accession>
<comment type="caution">
    <text evidence="1">The sequence shown here is derived from an EMBL/GenBank/DDBJ whole genome shotgun (WGS) entry which is preliminary data.</text>
</comment>
<keyword evidence="2" id="KW-1185">Reference proteome</keyword>